<evidence type="ECO:0000256" key="7">
    <source>
        <dbReference type="ARBA" id="ARBA00022679"/>
    </source>
</evidence>
<feature type="domain" description="Phosphoribosyltransferase" evidence="20">
    <location>
        <begin position="342"/>
        <end position="544"/>
    </location>
</feature>
<comment type="caution">
    <text evidence="21">The sequence shown here is derived from an EMBL/GenBank/DDBJ whole genome shotgun (WGS) entry which is preliminary data.</text>
</comment>
<comment type="pathway">
    <text evidence="17">Pyrimidine metabolism; CTP biosynthesis via salvage pathway; CTP from cytidine: step 1/3.</text>
</comment>
<dbReference type="InterPro" id="IPR000764">
    <property type="entry name" value="Uridine_kinase-like"/>
</dbReference>
<evidence type="ECO:0000256" key="8">
    <source>
        <dbReference type="ARBA" id="ARBA00022741"/>
    </source>
</evidence>
<evidence type="ECO:0000256" key="14">
    <source>
        <dbReference type="ARBA" id="ARBA00048909"/>
    </source>
</evidence>
<evidence type="ECO:0000259" key="20">
    <source>
        <dbReference type="Pfam" id="PF14681"/>
    </source>
</evidence>
<reference evidence="21 22" key="1">
    <citation type="submission" date="2024-03" db="EMBL/GenBank/DDBJ databases">
        <title>Adaptation during the transition from Ophiocordyceps entomopathogen to insect associate is accompanied by gene loss and intensified selection.</title>
        <authorList>
            <person name="Ward C.M."/>
            <person name="Onetto C.A."/>
            <person name="Borneman A.R."/>
        </authorList>
    </citation>
    <scope>NUCLEOTIDE SEQUENCE [LARGE SCALE GENOMIC DNA]</scope>
    <source>
        <strain evidence="21">AWRI1</strain>
        <tissue evidence="21">Single Adult Female</tissue>
    </source>
</reference>
<comment type="subcellular location">
    <subcellularLocation>
        <location evidence="2">Cytoplasm</location>
    </subcellularLocation>
    <subcellularLocation>
        <location evidence="1">Nucleus</location>
    </subcellularLocation>
</comment>
<comment type="catalytic activity">
    <reaction evidence="13 17">
        <text>cytidine + ATP = CMP + ADP + H(+)</text>
        <dbReference type="Rhea" id="RHEA:24674"/>
        <dbReference type="ChEBI" id="CHEBI:15378"/>
        <dbReference type="ChEBI" id="CHEBI:17562"/>
        <dbReference type="ChEBI" id="CHEBI:30616"/>
        <dbReference type="ChEBI" id="CHEBI:60377"/>
        <dbReference type="ChEBI" id="CHEBI:456216"/>
        <dbReference type="EC" id="2.7.1.48"/>
    </reaction>
</comment>
<comment type="similarity">
    <text evidence="4 17">Belongs to the uridine kinase family.</text>
</comment>
<dbReference type="GO" id="GO:0005524">
    <property type="term" value="F:ATP binding"/>
    <property type="evidence" value="ECO:0007669"/>
    <property type="project" value="UniProtKB-KW"/>
</dbReference>
<keyword evidence="7 17" id="KW-0808">Transferase</keyword>
<dbReference type="InterPro" id="IPR006083">
    <property type="entry name" value="PRK/URK"/>
</dbReference>
<comment type="function">
    <text evidence="15">May contribute to UTP accumulation needed for blast transformation and proliferation.</text>
</comment>
<dbReference type="NCBIfam" id="NF004018">
    <property type="entry name" value="PRK05480.1"/>
    <property type="match status" value="1"/>
</dbReference>
<evidence type="ECO:0000256" key="13">
    <source>
        <dbReference type="ARBA" id="ARBA00047436"/>
    </source>
</evidence>
<keyword evidence="6" id="KW-0597">Phosphoprotein</keyword>
<dbReference type="EC" id="2.7.1.48" evidence="17"/>
<evidence type="ECO:0000256" key="4">
    <source>
        <dbReference type="ARBA" id="ARBA00005408"/>
    </source>
</evidence>
<feature type="region of interest" description="Disordered" evidence="18">
    <location>
        <begin position="1"/>
        <end position="24"/>
    </location>
</feature>
<evidence type="ECO:0000256" key="16">
    <source>
        <dbReference type="ARBA" id="ARBA00065923"/>
    </source>
</evidence>
<dbReference type="CDD" id="cd06223">
    <property type="entry name" value="PRTases_typeI"/>
    <property type="match status" value="1"/>
</dbReference>
<dbReference type="Gene3D" id="3.40.50.2020">
    <property type="match status" value="1"/>
</dbReference>
<dbReference type="AlphaFoldDB" id="A0AAN9Y3H6"/>
<evidence type="ECO:0000256" key="2">
    <source>
        <dbReference type="ARBA" id="ARBA00004496"/>
    </source>
</evidence>
<dbReference type="EMBL" id="JBBCAQ010000022">
    <property type="protein sequence ID" value="KAK7590164.1"/>
    <property type="molecule type" value="Genomic_DNA"/>
</dbReference>
<evidence type="ECO:0000313" key="22">
    <source>
        <dbReference type="Proteomes" id="UP001367676"/>
    </source>
</evidence>
<comment type="pathway">
    <text evidence="3 17">Pyrimidine metabolism; UMP biosynthesis via salvage pathway; UMP from uridine: step 1/1.</text>
</comment>
<keyword evidence="10 17" id="KW-0067">ATP-binding</keyword>
<dbReference type="NCBIfam" id="NF001097">
    <property type="entry name" value="PRK00129.1"/>
    <property type="match status" value="1"/>
</dbReference>
<dbReference type="GO" id="GO:0005737">
    <property type="term" value="C:cytoplasm"/>
    <property type="evidence" value="ECO:0007669"/>
    <property type="project" value="UniProtKB-SubCell"/>
</dbReference>
<dbReference type="FunFam" id="3.40.50.300:FF:000200">
    <property type="entry name" value="Uridine-cytidine kinase"/>
    <property type="match status" value="1"/>
</dbReference>
<evidence type="ECO:0000256" key="6">
    <source>
        <dbReference type="ARBA" id="ARBA00022553"/>
    </source>
</evidence>
<gene>
    <name evidence="21" type="ORF">V9T40_001777</name>
</gene>
<dbReference type="InterPro" id="IPR027417">
    <property type="entry name" value="P-loop_NTPase"/>
</dbReference>
<evidence type="ECO:0000256" key="17">
    <source>
        <dbReference type="RuleBase" id="RU003825"/>
    </source>
</evidence>
<protein>
    <recommendedName>
        <fullName evidence="17">Uridine kinase</fullName>
        <ecNumber evidence="17">2.7.1.48</ecNumber>
    </recommendedName>
</protein>
<evidence type="ECO:0000256" key="1">
    <source>
        <dbReference type="ARBA" id="ARBA00004123"/>
    </source>
</evidence>
<dbReference type="NCBIfam" id="TIGR00235">
    <property type="entry name" value="udk"/>
    <property type="match status" value="1"/>
</dbReference>
<keyword evidence="12" id="KW-0539">Nucleus</keyword>
<dbReference type="SUPFAM" id="SSF52540">
    <property type="entry name" value="P-loop containing nucleoside triphosphate hydrolases"/>
    <property type="match status" value="1"/>
</dbReference>
<dbReference type="Pfam" id="PF14681">
    <property type="entry name" value="UPRTase"/>
    <property type="match status" value="1"/>
</dbReference>
<evidence type="ECO:0000256" key="5">
    <source>
        <dbReference type="ARBA" id="ARBA00022490"/>
    </source>
</evidence>
<dbReference type="Proteomes" id="UP001367676">
    <property type="component" value="Unassembled WGS sequence"/>
</dbReference>
<name>A0AAN9Y3H6_9HEMI</name>
<evidence type="ECO:0000256" key="15">
    <source>
        <dbReference type="ARBA" id="ARBA00056790"/>
    </source>
</evidence>
<evidence type="ECO:0000256" key="9">
    <source>
        <dbReference type="ARBA" id="ARBA00022777"/>
    </source>
</evidence>
<dbReference type="Pfam" id="PF00485">
    <property type="entry name" value="PRK"/>
    <property type="match status" value="1"/>
</dbReference>
<evidence type="ECO:0000256" key="3">
    <source>
        <dbReference type="ARBA" id="ARBA00004690"/>
    </source>
</evidence>
<evidence type="ECO:0000256" key="10">
    <source>
        <dbReference type="ARBA" id="ARBA00022840"/>
    </source>
</evidence>
<keyword evidence="8 17" id="KW-0547">Nucleotide-binding</keyword>
<evidence type="ECO:0000313" key="21">
    <source>
        <dbReference type="EMBL" id="KAK7590164.1"/>
    </source>
</evidence>
<dbReference type="InterPro" id="IPR029057">
    <property type="entry name" value="PRTase-like"/>
</dbReference>
<dbReference type="GO" id="GO:0008655">
    <property type="term" value="P:pyrimidine-containing compound salvage"/>
    <property type="evidence" value="ECO:0007669"/>
    <property type="project" value="UniProtKB-ARBA"/>
</dbReference>
<keyword evidence="5" id="KW-0963">Cytoplasm</keyword>
<keyword evidence="22" id="KW-1185">Reference proteome</keyword>
<evidence type="ECO:0000256" key="18">
    <source>
        <dbReference type="SAM" id="MobiDB-lite"/>
    </source>
</evidence>
<accession>A0AAN9Y3H6</accession>
<dbReference type="SUPFAM" id="SSF53271">
    <property type="entry name" value="PRTase-like"/>
    <property type="match status" value="1"/>
</dbReference>
<dbReference type="GO" id="GO:0005634">
    <property type="term" value="C:nucleus"/>
    <property type="evidence" value="ECO:0007669"/>
    <property type="project" value="UniProtKB-SubCell"/>
</dbReference>
<organism evidence="21 22">
    <name type="scientific">Parthenolecanium corni</name>
    <dbReference type="NCBI Taxonomy" id="536013"/>
    <lineage>
        <taxon>Eukaryota</taxon>
        <taxon>Metazoa</taxon>
        <taxon>Ecdysozoa</taxon>
        <taxon>Arthropoda</taxon>
        <taxon>Hexapoda</taxon>
        <taxon>Insecta</taxon>
        <taxon>Pterygota</taxon>
        <taxon>Neoptera</taxon>
        <taxon>Paraneoptera</taxon>
        <taxon>Hemiptera</taxon>
        <taxon>Sternorrhyncha</taxon>
        <taxon>Coccoidea</taxon>
        <taxon>Coccidae</taxon>
        <taxon>Parthenolecanium</taxon>
    </lineage>
</organism>
<dbReference type="FunFam" id="3.40.50.2020:FF:000010">
    <property type="entry name" value="Uridine-cytidine kinase"/>
    <property type="match status" value="1"/>
</dbReference>
<evidence type="ECO:0000259" key="19">
    <source>
        <dbReference type="Pfam" id="PF00485"/>
    </source>
</evidence>
<dbReference type="GO" id="GO:0004849">
    <property type="term" value="F:uridine kinase activity"/>
    <property type="evidence" value="ECO:0007669"/>
    <property type="project" value="UniProtKB-EC"/>
</dbReference>
<comment type="catalytic activity">
    <reaction evidence="14 17">
        <text>uridine + ATP = UMP + ADP + H(+)</text>
        <dbReference type="Rhea" id="RHEA:16825"/>
        <dbReference type="ChEBI" id="CHEBI:15378"/>
        <dbReference type="ChEBI" id="CHEBI:16704"/>
        <dbReference type="ChEBI" id="CHEBI:30616"/>
        <dbReference type="ChEBI" id="CHEBI:57865"/>
        <dbReference type="ChEBI" id="CHEBI:456216"/>
        <dbReference type="EC" id="2.7.1.48"/>
    </reaction>
</comment>
<feature type="domain" description="Phosphoribulokinase/uridine kinase" evidence="19">
    <location>
        <begin position="111"/>
        <end position="299"/>
    </location>
</feature>
<proteinExistence type="inferred from homology"/>
<dbReference type="InterPro" id="IPR000836">
    <property type="entry name" value="PRTase_dom"/>
</dbReference>
<comment type="subunit">
    <text evidence="16">Interacts with RNF19B.</text>
</comment>
<dbReference type="CDD" id="cd02023">
    <property type="entry name" value="UMPK"/>
    <property type="match status" value="1"/>
</dbReference>
<dbReference type="PANTHER" id="PTHR10285">
    <property type="entry name" value="URIDINE KINASE"/>
    <property type="match status" value="1"/>
</dbReference>
<dbReference type="PRINTS" id="PR00988">
    <property type="entry name" value="URIDINKINASE"/>
</dbReference>
<dbReference type="Gene3D" id="3.40.50.300">
    <property type="entry name" value="P-loop containing nucleotide triphosphate hydrolases"/>
    <property type="match status" value="1"/>
</dbReference>
<evidence type="ECO:0000256" key="11">
    <source>
        <dbReference type="ARBA" id="ARBA00022843"/>
    </source>
</evidence>
<keyword evidence="11" id="KW-0832">Ubl conjugation</keyword>
<evidence type="ECO:0000256" key="12">
    <source>
        <dbReference type="ARBA" id="ARBA00023242"/>
    </source>
</evidence>
<feature type="compositionally biased region" description="Low complexity" evidence="18">
    <location>
        <begin position="9"/>
        <end position="18"/>
    </location>
</feature>
<keyword evidence="9 17" id="KW-0418">Kinase</keyword>
<sequence>MAAKIKLIDPPSSASSESDSTDKENAILNDVDVLEEEADHKNGSSTIDIITPIVAPRSSSKIINRQKMSVVNQSIKKTVSESVLTSQKRTIYTAGRPPWYNTAGQQVEPFVIGICGGSASGKTTVARLIIEELDVPWVTLLSMDSFYKGILNDEDKILAARSEYNFDHPDAFDFDLLKSTLHRLKEGKKVDVPIYNFVSHARESRTKTMYGANVVVFEGILAFHDPGVLKMLDMKIFVDTDADVRLARRLKRDIIQRGRDLDGVLKQYLKFVKPAFSHYIAPSMQHADIIVPRGGENTVAIGLIVQHVHSQLQQRGFALRESLVTLNKGQPLPGSLYILPVTPQIKGLHTFIRNKETARDEFVFYSQRLMRLVIEYALSLLPFKDVIVETPQGIPYRGKRCTADKICGVSILRAGETMEQAFSDVCKDTRIGKILIQTNRTTDEPELYYLRLPKDIKDYMVILMDATVATGAAAMMAIRVLLDHDVPEENILIVSLLMAESGVHTIAYAFPQVRIITTAVDPEINEKFYVIPGIGNFGDRYFGTEPDSSDIQRKGE</sequence>